<keyword evidence="7 11" id="KW-0479">Metal-binding</keyword>
<comment type="cofactor">
    <cofactor evidence="11 12">
        <name>Zn(2+)</name>
        <dbReference type="ChEBI" id="CHEBI:29105"/>
    </cofactor>
    <text evidence="11 12">Binds 1 zinc ion per subunit.</text>
</comment>
<keyword evidence="19" id="KW-1185">Reference proteome</keyword>
<comment type="similarity">
    <text evidence="4 13">Belongs to the mannose-6-phosphate isomerase type 1 family.</text>
</comment>
<accession>A0A1Y2CJ95</accession>
<feature type="domain" description="Phosphomannose isomerase type I catalytic" evidence="16">
    <location>
        <begin position="5"/>
        <end position="149"/>
    </location>
</feature>
<feature type="binding site" evidence="11">
    <location>
        <position position="107"/>
    </location>
    <ligand>
        <name>Zn(2+)</name>
        <dbReference type="ChEBI" id="CHEBI:29105"/>
    </ligand>
</feature>
<dbReference type="InterPro" id="IPR016305">
    <property type="entry name" value="Mannose-6-P_Isomerase"/>
</dbReference>
<evidence type="ECO:0000256" key="10">
    <source>
        <dbReference type="PIRSR" id="PIRSR001480-1"/>
    </source>
</evidence>
<feature type="active site" evidence="10">
    <location>
        <position position="295"/>
    </location>
</feature>
<evidence type="ECO:0000256" key="6">
    <source>
        <dbReference type="ARBA" id="ARBA00018236"/>
    </source>
</evidence>
<dbReference type="PROSITE" id="PS00965">
    <property type="entry name" value="PMI_I_1"/>
    <property type="match status" value="1"/>
</dbReference>
<dbReference type="GO" id="GO:0005975">
    <property type="term" value="P:carbohydrate metabolic process"/>
    <property type="evidence" value="ECO:0007669"/>
    <property type="project" value="InterPro"/>
</dbReference>
<dbReference type="UniPathway" id="UPA00126">
    <property type="reaction ID" value="UER00423"/>
</dbReference>
<sequence>MSEKVFQIVPCVQKYAWGKIGSHSKVAELISNAYPEIEIDNNQTYAELWMGTHPNGPSLLKENGKSLRSVVSKNPVLLTSGIAAKYGDLPFLFKVLSIRKALSIQAHPDKELAKYLFQNFPDKYKDANHKPEMAIALTPFECLCGFRPLDNIKRNIQKYPEIIDAIGKEIVDEFMKITENSHSSNPINIERNKSALKNLYRSLMEQDHAIIKTQLDKLINRISKIDPNPIRGTLNEVLMRIEKQYPNDVGIFSIFLLNFISLKPGEGLYLAANEPHAYISGDCIECMAASDNVVRAGLTPKFKDVETLVDMLTYTCKSANNQIVSGSPYLQSITTILYDPPIEEFSILCTTLSQNTIKSEVFEGVNGPSIILVTEGNGRIFYNENTFDACMGSVFFIGANTRITLETINTKTIFYRAYSELSKIHL</sequence>
<dbReference type="STRING" id="1754190.A0A1Y2CJ95"/>
<dbReference type="PROSITE" id="PS00966">
    <property type="entry name" value="PMI_I_2"/>
    <property type="match status" value="1"/>
</dbReference>
<dbReference type="GO" id="GO:0004476">
    <property type="term" value="F:mannose-6-phosphate isomerase activity"/>
    <property type="evidence" value="ECO:0007669"/>
    <property type="project" value="UniProtKB-EC"/>
</dbReference>
<keyword evidence="9 12" id="KW-0413">Isomerase</keyword>
<dbReference type="InterPro" id="IPR014710">
    <property type="entry name" value="RmlC-like_jellyroll"/>
</dbReference>
<evidence type="ECO:0000256" key="2">
    <source>
        <dbReference type="ARBA" id="ARBA00002564"/>
    </source>
</evidence>
<dbReference type="GO" id="GO:0005829">
    <property type="term" value="C:cytosol"/>
    <property type="evidence" value="ECO:0007669"/>
    <property type="project" value="TreeGrafter"/>
</dbReference>
<feature type="binding site" evidence="11">
    <location>
        <position position="276"/>
    </location>
    <ligand>
        <name>Zn(2+)</name>
        <dbReference type="ChEBI" id="CHEBI:29105"/>
    </ligand>
</feature>
<dbReference type="OrthoDB" id="6605218at2759"/>
<evidence type="ECO:0000256" key="5">
    <source>
        <dbReference type="ARBA" id="ARBA00011956"/>
    </source>
</evidence>
<evidence type="ECO:0000256" key="11">
    <source>
        <dbReference type="PIRSR" id="PIRSR001480-2"/>
    </source>
</evidence>
<proteinExistence type="inferred from homology"/>
<evidence type="ECO:0000256" key="12">
    <source>
        <dbReference type="RuleBase" id="RU000611"/>
    </source>
</evidence>
<dbReference type="EMBL" id="MCOG01000105">
    <property type="protein sequence ID" value="ORY47120.1"/>
    <property type="molecule type" value="Genomic_DNA"/>
</dbReference>
<feature type="domain" description="Phosphomannose isomerase type I C-terminal" evidence="15">
    <location>
        <begin position="336"/>
        <end position="380"/>
    </location>
</feature>
<dbReference type="PANTHER" id="PTHR10309">
    <property type="entry name" value="MANNOSE-6-PHOSPHATE ISOMERASE"/>
    <property type="match status" value="1"/>
</dbReference>
<name>A0A1Y2CJ95_9FUNG</name>
<feature type="binding site" evidence="11">
    <location>
        <position position="132"/>
    </location>
    <ligand>
        <name>Zn(2+)</name>
        <dbReference type="ChEBI" id="CHEBI:29105"/>
    </ligand>
</feature>
<dbReference type="InterPro" id="IPR018050">
    <property type="entry name" value="Pmannose_isomerase-type1_CS"/>
</dbReference>
<comment type="caution">
    <text evidence="18">The sequence shown here is derived from an EMBL/GenBank/DDBJ whole genome shotgun (WGS) entry which is preliminary data.</text>
</comment>
<evidence type="ECO:0000256" key="1">
    <source>
        <dbReference type="ARBA" id="ARBA00000757"/>
    </source>
</evidence>
<evidence type="ECO:0000313" key="18">
    <source>
        <dbReference type="EMBL" id="ORY47120.1"/>
    </source>
</evidence>
<keyword evidence="8 11" id="KW-0862">Zinc</keyword>
<comment type="function">
    <text evidence="2">Involved in the synthesis of the GDP-mannose and dolichol-phosphate-mannose required for a number of critical mannosyl transfer reactions.</text>
</comment>
<evidence type="ECO:0000313" key="19">
    <source>
        <dbReference type="Proteomes" id="UP000193920"/>
    </source>
</evidence>
<dbReference type="InterPro" id="IPR046458">
    <property type="entry name" value="PMI_typeI_hel"/>
</dbReference>
<dbReference type="Pfam" id="PF20512">
    <property type="entry name" value="PMI_typeI_hel"/>
    <property type="match status" value="1"/>
</dbReference>
<dbReference type="AlphaFoldDB" id="A0A1Y2CJ95"/>
<comment type="catalytic activity">
    <reaction evidence="1 12">
        <text>D-mannose 6-phosphate = D-fructose 6-phosphate</text>
        <dbReference type="Rhea" id="RHEA:12356"/>
        <dbReference type="ChEBI" id="CHEBI:58735"/>
        <dbReference type="ChEBI" id="CHEBI:61527"/>
        <dbReference type="EC" id="5.3.1.8"/>
    </reaction>
</comment>
<evidence type="ECO:0000256" key="14">
    <source>
        <dbReference type="RuleBase" id="RU004248"/>
    </source>
</evidence>
<dbReference type="SUPFAM" id="SSF51182">
    <property type="entry name" value="RmlC-like cupins"/>
    <property type="match status" value="1"/>
</dbReference>
<dbReference type="Proteomes" id="UP000193920">
    <property type="component" value="Unassembled WGS sequence"/>
</dbReference>
<dbReference type="Gene3D" id="2.60.120.10">
    <property type="entry name" value="Jelly Rolls"/>
    <property type="match status" value="2"/>
</dbReference>
<reference evidence="18 19" key="1">
    <citation type="submission" date="2016-08" db="EMBL/GenBank/DDBJ databases">
        <title>A Parts List for Fungal Cellulosomes Revealed by Comparative Genomics.</title>
        <authorList>
            <consortium name="DOE Joint Genome Institute"/>
            <person name="Haitjema C.H."/>
            <person name="Gilmore S.P."/>
            <person name="Henske J.K."/>
            <person name="Solomon K.V."/>
            <person name="De Groot R."/>
            <person name="Kuo A."/>
            <person name="Mondo S.J."/>
            <person name="Salamov A.A."/>
            <person name="Labutti K."/>
            <person name="Zhao Z."/>
            <person name="Chiniquy J."/>
            <person name="Barry K."/>
            <person name="Brewer H.M."/>
            <person name="Purvine S.O."/>
            <person name="Wright A.T."/>
            <person name="Boxma B."/>
            <person name="Van Alen T."/>
            <person name="Hackstein J.H."/>
            <person name="Baker S.E."/>
            <person name="Grigoriev I.V."/>
            <person name="O'Malley M.A."/>
        </authorList>
    </citation>
    <scope>NUCLEOTIDE SEQUENCE [LARGE SCALE GENOMIC DNA]</scope>
    <source>
        <strain evidence="18 19">G1</strain>
    </source>
</reference>
<feature type="binding site" evidence="11">
    <location>
        <position position="105"/>
    </location>
    <ligand>
        <name>Zn(2+)</name>
        <dbReference type="ChEBI" id="CHEBI:29105"/>
    </ligand>
</feature>
<evidence type="ECO:0000256" key="3">
    <source>
        <dbReference type="ARBA" id="ARBA00004666"/>
    </source>
</evidence>
<evidence type="ECO:0000256" key="4">
    <source>
        <dbReference type="ARBA" id="ARBA00010772"/>
    </source>
</evidence>
<dbReference type="NCBIfam" id="TIGR00218">
    <property type="entry name" value="manA"/>
    <property type="match status" value="1"/>
</dbReference>
<dbReference type="PIRSF" id="PIRSF001480">
    <property type="entry name" value="Mannose-6-phosphate_isomerase"/>
    <property type="match status" value="1"/>
</dbReference>
<evidence type="ECO:0000256" key="7">
    <source>
        <dbReference type="ARBA" id="ARBA00022723"/>
    </source>
</evidence>
<dbReference type="CDD" id="cd07011">
    <property type="entry name" value="cupin_PMI_type_I_N"/>
    <property type="match status" value="1"/>
</dbReference>
<dbReference type="InterPro" id="IPR046457">
    <property type="entry name" value="PMI_typeI_cat"/>
</dbReference>
<feature type="domain" description="Phosphomannose isomerase type I helical insertion" evidence="17">
    <location>
        <begin position="167"/>
        <end position="257"/>
    </location>
</feature>
<dbReference type="EC" id="5.3.1.8" evidence="5 12"/>
<dbReference type="InterPro" id="IPR011051">
    <property type="entry name" value="RmlC_Cupin_sf"/>
</dbReference>
<organism evidence="18 19">
    <name type="scientific">Neocallimastix californiae</name>
    <dbReference type="NCBI Taxonomy" id="1754190"/>
    <lineage>
        <taxon>Eukaryota</taxon>
        <taxon>Fungi</taxon>
        <taxon>Fungi incertae sedis</taxon>
        <taxon>Chytridiomycota</taxon>
        <taxon>Chytridiomycota incertae sedis</taxon>
        <taxon>Neocallimastigomycetes</taxon>
        <taxon>Neocallimastigales</taxon>
        <taxon>Neocallimastigaceae</taxon>
        <taxon>Neocallimastix</taxon>
    </lineage>
</organism>
<dbReference type="PRINTS" id="PR00714">
    <property type="entry name" value="MAN6PISMRASE"/>
</dbReference>
<evidence type="ECO:0000259" key="15">
    <source>
        <dbReference type="Pfam" id="PF01238"/>
    </source>
</evidence>
<dbReference type="GO" id="GO:0009298">
    <property type="term" value="P:GDP-mannose biosynthetic process"/>
    <property type="evidence" value="ECO:0007669"/>
    <property type="project" value="UniProtKB-UniPathway"/>
</dbReference>
<evidence type="ECO:0000259" key="17">
    <source>
        <dbReference type="Pfam" id="PF20512"/>
    </source>
</evidence>
<evidence type="ECO:0000256" key="13">
    <source>
        <dbReference type="RuleBase" id="RU004189"/>
    </source>
</evidence>
<dbReference type="PANTHER" id="PTHR10309:SF0">
    <property type="entry name" value="MANNOSE-6-PHOSPHATE ISOMERASE"/>
    <property type="match status" value="1"/>
</dbReference>
<dbReference type="InterPro" id="IPR001250">
    <property type="entry name" value="Man6P_Isoase-1"/>
</dbReference>
<evidence type="ECO:0000256" key="9">
    <source>
        <dbReference type="ARBA" id="ARBA00023235"/>
    </source>
</evidence>
<comment type="pathway">
    <text evidence="3 14">Nucleotide-sugar biosynthesis; GDP-alpha-D-mannose biosynthesis; alpha-D-mannose 1-phosphate from D-fructose 6-phosphate: step 1/2.</text>
</comment>
<dbReference type="Gene3D" id="1.10.441.10">
    <property type="entry name" value="Phosphomannose Isomerase, domain 2"/>
    <property type="match status" value="1"/>
</dbReference>
<evidence type="ECO:0000256" key="8">
    <source>
        <dbReference type="ARBA" id="ARBA00022833"/>
    </source>
</evidence>
<dbReference type="Pfam" id="PF20511">
    <property type="entry name" value="PMI_typeI_cat"/>
    <property type="match status" value="1"/>
</dbReference>
<evidence type="ECO:0000259" key="16">
    <source>
        <dbReference type="Pfam" id="PF20511"/>
    </source>
</evidence>
<gene>
    <name evidence="18" type="ORF">LY90DRAFT_703291</name>
</gene>
<dbReference type="InterPro" id="IPR046456">
    <property type="entry name" value="PMI_typeI_C"/>
</dbReference>
<protein>
    <recommendedName>
        <fullName evidence="6 12">Mannose-6-phosphate isomerase</fullName>
        <ecNumber evidence="5 12">5.3.1.8</ecNumber>
    </recommendedName>
</protein>
<dbReference type="GO" id="GO:0008270">
    <property type="term" value="F:zinc ion binding"/>
    <property type="evidence" value="ECO:0007669"/>
    <property type="project" value="InterPro"/>
</dbReference>
<dbReference type="Pfam" id="PF01238">
    <property type="entry name" value="PMI_typeI_C"/>
    <property type="match status" value="1"/>
</dbReference>